<evidence type="ECO:0000313" key="3">
    <source>
        <dbReference type="Proteomes" id="UP000244173"/>
    </source>
</evidence>
<evidence type="ECO:0000313" key="2">
    <source>
        <dbReference type="EMBL" id="AVY93102.1"/>
    </source>
</evidence>
<evidence type="ECO:0000259" key="1">
    <source>
        <dbReference type="Pfam" id="PF09361"/>
    </source>
</evidence>
<feature type="domain" description="Phasin" evidence="1">
    <location>
        <begin position="5"/>
        <end position="104"/>
    </location>
</feature>
<dbReference type="KEGG" id="maer:DAI18_02870"/>
<dbReference type="InterPro" id="IPR018968">
    <property type="entry name" value="Phasin"/>
</dbReference>
<dbReference type="RefSeq" id="WP_028500023.1">
    <property type="nucleotide sequence ID" value="NZ_CALFSO010000121.1"/>
</dbReference>
<dbReference type="AlphaFoldDB" id="A0A2S0P6Y1"/>
<gene>
    <name evidence="2" type="ORF">DAI18_02870</name>
</gene>
<dbReference type="InterPro" id="IPR010127">
    <property type="entry name" value="Phasin_subfam-1"/>
</dbReference>
<protein>
    <submittedName>
        <fullName evidence="2">Phasin</fullName>
    </submittedName>
</protein>
<sequence length="185" mass="19668">MFNQEELSKAHFNQFESLLRLAHISLAGVERIVRLQLDASRQSLEENGKLVRELSQTTDPQQAAQQLNKVTASAVEQVVNHSRNLYEVVSEVQTEVARLTEEQIGQYNKSLISTIDTLAKNAPAGSDSAINAVKSGIAASAAAVNSLTKAAQQVSDFAGSSVKAATTATADAVKSNAKKATSSQV</sequence>
<dbReference type="Pfam" id="PF09361">
    <property type="entry name" value="Phasin_2"/>
    <property type="match status" value="1"/>
</dbReference>
<dbReference type="OrthoDB" id="5298576at2"/>
<reference evidence="2 3" key="1">
    <citation type="submission" date="2018-04" db="EMBL/GenBank/DDBJ databases">
        <title>Denitrifier Microvirgula.</title>
        <authorList>
            <person name="Anderson E."/>
            <person name="Jang J."/>
            <person name="Ishii S."/>
        </authorList>
    </citation>
    <scope>NUCLEOTIDE SEQUENCE [LARGE SCALE GENOMIC DNA]</scope>
    <source>
        <strain evidence="2 3">BE2.4</strain>
    </source>
</reference>
<keyword evidence="3" id="KW-1185">Reference proteome</keyword>
<dbReference type="Proteomes" id="UP000244173">
    <property type="component" value="Chromosome"/>
</dbReference>
<dbReference type="NCBIfam" id="TIGR01841">
    <property type="entry name" value="phasin"/>
    <property type="match status" value="1"/>
</dbReference>
<dbReference type="EMBL" id="CP028519">
    <property type="protein sequence ID" value="AVY93102.1"/>
    <property type="molecule type" value="Genomic_DNA"/>
</dbReference>
<name>A0A2S0P6Y1_9NEIS</name>
<dbReference type="STRING" id="1122240.GCA_000620105_03113"/>
<proteinExistence type="predicted"/>
<accession>A0A2S0P6Y1</accession>
<organism evidence="2 3">
    <name type="scientific">Microvirgula aerodenitrificans</name>
    <dbReference type="NCBI Taxonomy" id="57480"/>
    <lineage>
        <taxon>Bacteria</taxon>
        <taxon>Pseudomonadati</taxon>
        <taxon>Pseudomonadota</taxon>
        <taxon>Betaproteobacteria</taxon>
        <taxon>Neisseriales</taxon>
        <taxon>Aquaspirillaceae</taxon>
        <taxon>Microvirgula</taxon>
    </lineage>
</organism>